<reference evidence="1 2" key="1">
    <citation type="submission" date="2020-06" db="EMBL/GenBank/DDBJ databases">
        <title>Description of novel acetic acid bacteria.</title>
        <authorList>
            <person name="Sombolestani A."/>
        </authorList>
    </citation>
    <scope>NUCLEOTIDE SEQUENCE [LARGE SCALE GENOMIC DNA]</scope>
    <source>
        <strain evidence="1 2">LMG 27010</strain>
    </source>
</reference>
<keyword evidence="2" id="KW-1185">Reference proteome</keyword>
<dbReference type="RefSeq" id="WP_176614148.1">
    <property type="nucleotide sequence ID" value="NZ_JABXXR010000103.1"/>
</dbReference>
<gene>
    <name evidence="1" type="ORF">HUK82_11790</name>
</gene>
<comment type="caution">
    <text evidence="1">The sequence shown here is derived from an EMBL/GenBank/DDBJ whole genome shotgun (WGS) entry which is preliminary data.</text>
</comment>
<dbReference type="Proteomes" id="UP000585665">
    <property type="component" value="Unassembled WGS sequence"/>
</dbReference>
<dbReference type="EMBL" id="JABXXR010000103">
    <property type="protein sequence ID" value="NVN41238.1"/>
    <property type="molecule type" value="Genomic_DNA"/>
</dbReference>
<protein>
    <submittedName>
        <fullName evidence="1">2OG-Fe(II) oxygenase</fullName>
    </submittedName>
</protein>
<name>A0A850PBB3_9PROT</name>
<evidence type="ECO:0000313" key="1">
    <source>
        <dbReference type="EMBL" id="NVN41238.1"/>
    </source>
</evidence>
<accession>A0A850PBB3</accession>
<sequence>RGGAGGGGRRDTRNGRRAFITPALRHARPDLDRLAARFDDRGMRRLIAARTGARLGGTALRMELCFDTEGFWLEPHTDIGAKRLTLLIGLSTDHRAEGWGTDLMTPDGQVVKRASGRFNNGLMFVPGRDTWHGFAARRIEGERRTLIVNFVDRSWQSREELA</sequence>
<feature type="non-terminal residue" evidence="1">
    <location>
        <position position="1"/>
    </location>
</feature>
<organism evidence="1 2">
    <name type="scientific">Ameyamaea chiangmaiensis</name>
    <dbReference type="NCBI Taxonomy" id="442969"/>
    <lineage>
        <taxon>Bacteria</taxon>
        <taxon>Pseudomonadati</taxon>
        <taxon>Pseudomonadota</taxon>
        <taxon>Alphaproteobacteria</taxon>
        <taxon>Acetobacterales</taxon>
        <taxon>Acetobacteraceae</taxon>
        <taxon>Ameyamaea</taxon>
    </lineage>
</organism>
<proteinExistence type="predicted"/>
<dbReference type="Gene3D" id="2.60.120.620">
    <property type="entry name" value="q2cbj1_9rhob like domain"/>
    <property type="match status" value="1"/>
</dbReference>
<dbReference type="AlphaFoldDB" id="A0A850PBB3"/>
<evidence type="ECO:0000313" key="2">
    <source>
        <dbReference type="Proteomes" id="UP000585665"/>
    </source>
</evidence>